<feature type="compositionally biased region" description="Basic and acidic residues" evidence="1">
    <location>
        <begin position="729"/>
        <end position="749"/>
    </location>
</feature>
<name>A0A6P5LCS7_PHACI</name>
<feature type="region of interest" description="Disordered" evidence="1">
    <location>
        <begin position="728"/>
        <end position="749"/>
    </location>
</feature>
<dbReference type="CTD" id="54627"/>
<protein>
    <submittedName>
        <fullName evidence="4">LOW QUALITY PROTEIN: microtubule-associated protein 10</fullName>
    </submittedName>
</protein>
<dbReference type="FunCoup" id="A0A6P5LCS7">
    <property type="interactions" value="3"/>
</dbReference>
<dbReference type="GO" id="GO:0030496">
    <property type="term" value="C:midbody"/>
    <property type="evidence" value="ECO:0007669"/>
    <property type="project" value="TreeGrafter"/>
</dbReference>
<feature type="compositionally biased region" description="Basic and acidic residues" evidence="1">
    <location>
        <begin position="861"/>
        <end position="871"/>
    </location>
</feature>
<dbReference type="InterPro" id="IPR039302">
    <property type="entry name" value="MAP10"/>
</dbReference>
<dbReference type="PANTHER" id="PTHR21831">
    <property type="entry name" value="MICROTUBULE-ASSOCIATED PROTEIN 10"/>
    <property type="match status" value="1"/>
</dbReference>
<dbReference type="GO" id="GO:0005881">
    <property type="term" value="C:cytoplasmic microtubule"/>
    <property type="evidence" value="ECO:0007669"/>
    <property type="project" value="TreeGrafter"/>
</dbReference>
<evidence type="ECO:0000256" key="1">
    <source>
        <dbReference type="SAM" id="MobiDB-lite"/>
    </source>
</evidence>
<dbReference type="KEGG" id="pcw:110217879"/>
<feature type="domain" description="Microtubule-associated protein 10 C-terminal" evidence="2">
    <location>
        <begin position="342"/>
        <end position="962"/>
    </location>
</feature>
<proteinExistence type="predicted"/>
<dbReference type="InterPro" id="IPR026679">
    <property type="entry name" value="MAP10_C-term"/>
</dbReference>
<dbReference type="AlphaFoldDB" id="A0A6P5LCS7"/>
<feature type="compositionally biased region" description="Polar residues" evidence="1">
    <location>
        <begin position="872"/>
        <end position="911"/>
    </location>
</feature>
<feature type="compositionally biased region" description="Polar residues" evidence="1">
    <location>
        <begin position="847"/>
        <end position="856"/>
    </location>
</feature>
<dbReference type="GO" id="GO:0097431">
    <property type="term" value="C:mitotic spindle pole"/>
    <property type="evidence" value="ECO:0007669"/>
    <property type="project" value="TreeGrafter"/>
</dbReference>
<evidence type="ECO:0000259" key="2">
    <source>
        <dbReference type="Pfam" id="PF14925"/>
    </source>
</evidence>
<dbReference type="GO" id="GO:0032467">
    <property type="term" value="P:positive regulation of cytokinesis"/>
    <property type="evidence" value="ECO:0007669"/>
    <property type="project" value="TreeGrafter"/>
</dbReference>
<feature type="region of interest" description="Disordered" evidence="1">
    <location>
        <begin position="789"/>
        <end position="911"/>
    </location>
</feature>
<reference evidence="4" key="1">
    <citation type="submission" date="2025-08" db="UniProtKB">
        <authorList>
            <consortium name="RefSeq"/>
        </authorList>
    </citation>
    <scope>IDENTIFICATION</scope>
    <source>
        <tissue evidence="4">Spleen</tissue>
    </source>
</reference>
<gene>
    <name evidence="4" type="primary">MAP10</name>
</gene>
<evidence type="ECO:0000313" key="3">
    <source>
        <dbReference type="Proteomes" id="UP000515140"/>
    </source>
</evidence>
<sequence length="963" mass="106116">MFPAQRRLSETLARFCSYWVPLPLWCGGVRISRGNAMATVREPAAERLFSLDLLVDWVRLETRFLPPLPPENEEEAGPPSGSLRLAVAFRLLDFPTLLVYPPGGPAAPSRGRRPGSFVFGRGKSCLFRLDAATLQRLLGLSPLYALLLTVPPGSPTPAPKLLGSCSISLAPAARGLIGEGKGLSATGASQGHRGLYVLRDLMGEQVGQIYLGYRLTDLGSALLGHIPPKTPGAFQREEVPAGAGVSRVEKMRTNESSPPAPQGKQPFPPPLISFAQVDPENLEDLEEPKQQEEVIEIVTCDKTKPKQQEYVVKIVKTPSKCSRSDTDTELTDSSHLETTLSNEVGESVSPKNQEVTELELETNIICPPPLYYSNLEPKKIPPVKGKFITVPQISMPRESNDMVQKEKVLCPLVMNHGAPSDQSQTAMAQSQPDHGILFDQDKLDTIRQLPLLNALLVELSLLYKQPLETATGIHPHLSWLYRPEDGKAPEPSDNATCKTEEVGDKFLPKKKEEVLSPPSVRKEVGHKLRKGVCFEKSSTQKKVVPRKKLFYGLTNTLKLRLKRTNPNMLLLHEKREQYRKIKTEMPDTEKLKILPSKGKSSTKEPGKSHTLPSNLCFASGVLFTKNSKTLKQDGVESEGQSSTKETHVSGTGTEKEINVEIKTNKESFIETVALINPILPEKGIPINVSERFKKEGKVHLLDVDTENTRIDNIVIDFSNRANGTVGCDFHPHNSNDSKPSKNSHSESISELKYSDDFTSPCYSEDFSTADDTFGSSRVHDSSPELEADNLSYSYLDTDSKSSESKMSGKSHRSEVNSVLTPPFSAGSPVHSFKKSHLSKSHGRSLVDGNSISSNDLSLRCSEGKKKHDDQNNIHNSEMRNTQGVPDQVNSRTGQKSLEKSQSLRTSQVSSYLPSNMSELELSALDSIASDQLEENDELGSLDICKQYKDICELVINKLPGYTV</sequence>
<dbReference type="Pfam" id="PF14924">
    <property type="entry name" value="MAP10_N"/>
    <property type="match status" value="1"/>
</dbReference>
<dbReference type="GO" id="GO:0008017">
    <property type="term" value="F:microtubule binding"/>
    <property type="evidence" value="ECO:0007669"/>
    <property type="project" value="InterPro"/>
</dbReference>
<dbReference type="Pfam" id="PF14925">
    <property type="entry name" value="HPHLAWLY"/>
    <property type="match status" value="1"/>
</dbReference>
<organism evidence="3 4">
    <name type="scientific">Phascolarctos cinereus</name>
    <name type="common">Koala</name>
    <dbReference type="NCBI Taxonomy" id="38626"/>
    <lineage>
        <taxon>Eukaryota</taxon>
        <taxon>Metazoa</taxon>
        <taxon>Chordata</taxon>
        <taxon>Craniata</taxon>
        <taxon>Vertebrata</taxon>
        <taxon>Euteleostomi</taxon>
        <taxon>Mammalia</taxon>
        <taxon>Metatheria</taxon>
        <taxon>Diprotodontia</taxon>
        <taxon>Phascolarctidae</taxon>
        <taxon>Phascolarctos</taxon>
    </lineage>
</organism>
<dbReference type="InParanoid" id="A0A6P5LCS7"/>
<dbReference type="GO" id="GO:0051256">
    <property type="term" value="P:mitotic spindle midzone assembly"/>
    <property type="evidence" value="ECO:0007669"/>
    <property type="project" value="TreeGrafter"/>
</dbReference>
<dbReference type="GO" id="GO:1990023">
    <property type="term" value="C:mitotic spindle midzone"/>
    <property type="evidence" value="ECO:0007669"/>
    <property type="project" value="TreeGrafter"/>
</dbReference>
<dbReference type="GO" id="GO:0031122">
    <property type="term" value="P:cytoplasmic microtubule organization"/>
    <property type="evidence" value="ECO:0007669"/>
    <property type="project" value="TreeGrafter"/>
</dbReference>
<keyword evidence="3" id="KW-1185">Reference proteome</keyword>
<dbReference type="GO" id="GO:0005813">
    <property type="term" value="C:centrosome"/>
    <property type="evidence" value="ECO:0007669"/>
    <property type="project" value="TreeGrafter"/>
</dbReference>
<dbReference type="RefSeq" id="XP_020856130.1">
    <property type="nucleotide sequence ID" value="XM_021000471.1"/>
</dbReference>
<feature type="compositionally biased region" description="Polar residues" evidence="1">
    <location>
        <begin position="638"/>
        <end position="652"/>
    </location>
</feature>
<accession>A0A6P5LCS7</accession>
<dbReference type="PANTHER" id="PTHR21831:SF2">
    <property type="entry name" value="MICROTUBULE-ASSOCIATED PROTEIN 10"/>
    <property type="match status" value="1"/>
</dbReference>
<evidence type="ECO:0000313" key="4">
    <source>
        <dbReference type="RefSeq" id="XP_020856130.1"/>
    </source>
</evidence>
<feature type="region of interest" description="Disordered" evidence="1">
    <location>
        <begin position="586"/>
        <end position="611"/>
    </location>
</feature>
<feature type="region of interest" description="Disordered" evidence="1">
    <location>
        <begin position="631"/>
        <end position="657"/>
    </location>
</feature>
<dbReference type="GeneID" id="110217879"/>
<feature type="compositionally biased region" description="Basic residues" evidence="1">
    <location>
        <begin position="831"/>
        <end position="842"/>
    </location>
</feature>
<dbReference type="Proteomes" id="UP000515140">
    <property type="component" value="Unplaced"/>
</dbReference>